<dbReference type="Pfam" id="PF03738">
    <property type="entry name" value="GSP_synth"/>
    <property type="match status" value="1"/>
</dbReference>
<accession>A0A167M2W0</accession>
<gene>
    <name evidence="7" type="ORF">N473_11870</name>
</gene>
<organism evidence="7 8">
    <name type="scientific">Pseudoalteromonas luteoviolacea CPMOR-1</name>
    <dbReference type="NCBI Taxonomy" id="1365248"/>
    <lineage>
        <taxon>Bacteria</taxon>
        <taxon>Pseudomonadati</taxon>
        <taxon>Pseudomonadota</taxon>
        <taxon>Gammaproteobacteria</taxon>
        <taxon>Alteromonadales</taxon>
        <taxon>Pseudoalteromonadaceae</taxon>
        <taxon>Pseudoalteromonas</taxon>
    </lineage>
</organism>
<evidence type="ECO:0000256" key="1">
    <source>
        <dbReference type="ARBA" id="ARBA00022598"/>
    </source>
</evidence>
<keyword evidence="4" id="KW-0067">ATP-binding</keyword>
<dbReference type="InterPro" id="IPR005494">
    <property type="entry name" value="GSPS_pre-ATP-grasp-like_dom"/>
</dbReference>
<dbReference type="EMBL" id="AUYC01000015">
    <property type="protein sequence ID" value="KZN65716.1"/>
    <property type="molecule type" value="Genomic_DNA"/>
</dbReference>
<dbReference type="GO" id="GO:0005524">
    <property type="term" value="F:ATP binding"/>
    <property type="evidence" value="ECO:0007669"/>
    <property type="project" value="UniProtKB-KW"/>
</dbReference>
<dbReference type="Gene3D" id="3.30.1490.330">
    <property type="match status" value="1"/>
</dbReference>
<evidence type="ECO:0000256" key="4">
    <source>
        <dbReference type="ARBA" id="ARBA00022840"/>
    </source>
</evidence>
<feature type="domain" description="Glutathionylspermidine synthase pre-ATP-grasp-like" evidence="6">
    <location>
        <begin position="37"/>
        <end position="412"/>
    </location>
</feature>
<dbReference type="InterPro" id="IPR016185">
    <property type="entry name" value="PreATP-grasp_dom_sf"/>
</dbReference>
<keyword evidence="3" id="KW-0547">Nucleotide-binding</keyword>
<proteinExistence type="predicted"/>
<evidence type="ECO:0000256" key="2">
    <source>
        <dbReference type="ARBA" id="ARBA00022723"/>
    </source>
</evidence>
<dbReference type="GO" id="GO:0046872">
    <property type="term" value="F:metal ion binding"/>
    <property type="evidence" value="ECO:0007669"/>
    <property type="project" value="UniProtKB-KW"/>
</dbReference>
<reference evidence="7 8" key="1">
    <citation type="submission" date="2013-07" db="EMBL/GenBank/DDBJ databases">
        <title>Comparative Genomic and Metabolomic Analysis of Twelve Strains of Pseudoalteromonas luteoviolacea.</title>
        <authorList>
            <person name="Vynne N.G."/>
            <person name="Mansson M."/>
            <person name="Gram L."/>
        </authorList>
    </citation>
    <scope>NUCLEOTIDE SEQUENCE [LARGE SCALE GENOMIC DNA]</scope>
    <source>
        <strain evidence="7 8">CPMOR-1</strain>
    </source>
</reference>
<keyword evidence="1" id="KW-0436">Ligase</keyword>
<evidence type="ECO:0000259" key="6">
    <source>
        <dbReference type="Pfam" id="PF03738"/>
    </source>
</evidence>
<dbReference type="PATRIC" id="fig|1365248.3.peg.1059"/>
<protein>
    <recommendedName>
        <fullName evidence="6">Glutathionylspermidine synthase pre-ATP-grasp-like domain-containing protein</fullName>
    </recommendedName>
</protein>
<dbReference type="AlphaFoldDB" id="A0A167M2W0"/>
<evidence type="ECO:0000313" key="7">
    <source>
        <dbReference type="EMBL" id="KZN65716.1"/>
    </source>
</evidence>
<keyword evidence="2" id="KW-0479">Metal-binding</keyword>
<comment type="caution">
    <text evidence="7">The sequence shown here is derived from an EMBL/GenBank/DDBJ whole genome shotgun (WGS) entry which is preliminary data.</text>
</comment>
<evidence type="ECO:0000313" key="8">
    <source>
        <dbReference type="Proteomes" id="UP000076486"/>
    </source>
</evidence>
<keyword evidence="5" id="KW-0460">Magnesium</keyword>
<evidence type="ECO:0000256" key="3">
    <source>
        <dbReference type="ARBA" id="ARBA00022741"/>
    </source>
</evidence>
<evidence type="ECO:0000256" key="5">
    <source>
        <dbReference type="ARBA" id="ARBA00022842"/>
    </source>
</evidence>
<name>A0A167M2W0_9GAMM</name>
<dbReference type="GO" id="GO:0016874">
    <property type="term" value="F:ligase activity"/>
    <property type="evidence" value="ECO:0007669"/>
    <property type="project" value="UniProtKB-KW"/>
</dbReference>
<dbReference type="SUPFAM" id="SSF52440">
    <property type="entry name" value="PreATP-grasp domain"/>
    <property type="match status" value="1"/>
</dbReference>
<sequence>MALVAVPVQEVGADNLPPITNHKNHMIRIPIQPRSDWQAQANALGFKFHTMHGAPYWDENAYYQFTLSQIEQDIEQPTQELHDMLLHLIDKVCNDDELMRRFAVPQSYWNMIRRSWLRRDPHLYGRFDFCYDGVSPAKLLEANYDTPTSLFESAYWQWMWLEQQVNTGKLPANSDQFNSIQEQLIARFLHIHKFNRTRTLHFSCCKNTEEDKGTIDYLRSCALEAGIRSQFTFIEDIGINTDNQFTDLEDNPIEWCFKLYPWEFMFDDEYGQSLNHMPVQWLEPPWKSLISNKAILPLLWQYFPNHPNLLPAYFSDKKHMLDKNIGVVKKPIFSREGANIEIMKADKLIAKSSGGYGDEGYIYQAFKPLPKFANEHIVIGSWVIGDQPAGIGLRADPSLITQDLSRFVPHIILN</sequence>
<dbReference type="SUPFAM" id="SSF56059">
    <property type="entry name" value="Glutathione synthetase ATP-binding domain-like"/>
    <property type="match status" value="1"/>
</dbReference>
<dbReference type="Proteomes" id="UP000076486">
    <property type="component" value="Unassembled WGS sequence"/>
</dbReference>